<evidence type="ECO:0000313" key="4">
    <source>
        <dbReference type="Proteomes" id="UP001375240"/>
    </source>
</evidence>
<protein>
    <submittedName>
        <fullName evidence="3">Uncharacterized protein</fullName>
    </submittedName>
</protein>
<feature type="signal peptide" evidence="2">
    <location>
        <begin position="1"/>
        <end position="18"/>
    </location>
</feature>
<reference evidence="3 4" key="1">
    <citation type="submission" date="2019-10" db="EMBL/GenBank/DDBJ databases">
        <authorList>
            <person name="Palmer J.M."/>
        </authorList>
    </citation>
    <scope>NUCLEOTIDE SEQUENCE [LARGE SCALE GENOMIC DNA]</scope>
    <source>
        <strain evidence="3 4">TWF696</strain>
    </source>
</reference>
<comment type="caution">
    <text evidence="3">The sequence shown here is derived from an EMBL/GenBank/DDBJ whole genome shotgun (WGS) entry which is preliminary data.</text>
</comment>
<dbReference type="EMBL" id="JAVHNQ010000004">
    <property type="protein sequence ID" value="KAK6349921.1"/>
    <property type="molecule type" value="Genomic_DNA"/>
</dbReference>
<feature type="chain" id="PRO_5043754343" evidence="2">
    <location>
        <begin position="19"/>
        <end position="284"/>
    </location>
</feature>
<gene>
    <name evidence="3" type="ORF">TWF696_006180</name>
</gene>
<dbReference type="AlphaFoldDB" id="A0AAV9UVE9"/>
<sequence length="284" mass="31791">MKLLVVTLIATVLPEALAAPPLDKRGGPFLRNAPAYDPSRKRDFTHLDEIGVPFPLLVRHINEKYPDHKLIAERKFDPESNRTLHRLDIPDDMWHDAVTTYPHHKREEHLARRSLLPPPNSQQGPADSLSRRSVAFSGYKEIRECGAPTVEVNNDRYMDAVNYFCRTFDDELKLKMDVSSPDPPPNIEIGPWMTGTDSGHDVPGADGNVVKGCDWYFNFVRSPSFPWDKVFLLCRAQLASLKSCDSATTTSGGKSGFNSKLAEGMVAWLMAPDPAFTQKQFVVG</sequence>
<evidence type="ECO:0000313" key="3">
    <source>
        <dbReference type="EMBL" id="KAK6349921.1"/>
    </source>
</evidence>
<keyword evidence="4" id="KW-1185">Reference proteome</keyword>
<feature type="region of interest" description="Disordered" evidence="1">
    <location>
        <begin position="105"/>
        <end position="130"/>
    </location>
</feature>
<organism evidence="3 4">
    <name type="scientific">Orbilia brochopaga</name>
    <dbReference type="NCBI Taxonomy" id="3140254"/>
    <lineage>
        <taxon>Eukaryota</taxon>
        <taxon>Fungi</taxon>
        <taxon>Dikarya</taxon>
        <taxon>Ascomycota</taxon>
        <taxon>Pezizomycotina</taxon>
        <taxon>Orbiliomycetes</taxon>
        <taxon>Orbiliales</taxon>
        <taxon>Orbiliaceae</taxon>
        <taxon>Orbilia</taxon>
    </lineage>
</organism>
<keyword evidence="2" id="KW-0732">Signal</keyword>
<dbReference type="Proteomes" id="UP001375240">
    <property type="component" value="Unassembled WGS sequence"/>
</dbReference>
<evidence type="ECO:0000256" key="2">
    <source>
        <dbReference type="SAM" id="SignalP"/>
    </source>
</evidence>
<accession>A0AAV9UVE9</accession>
<proteinExistence type="predicted"/>
<evidence type="ECO:0000256" key="1">
    <source>
        <dbReference type="SAM" id="MobiDB-lite"/>
    </source>
</evidence>
<name>A0AAV9UVE9_9PEZI</name>